<dbReference type="AlphaFoldDB" id="A0A9P6DP29"/>
<sequence length="158" mass="17645">MLAIIPDRRIERAHSVALRVRAVPYPAINNWYAKDSPTTVVFRQMFSIHDEIHFDLQRMPRSMAAGAYPVHEVKVYCGQKRVAIGQSIDKLAVVTKFRPELAKAHLDRSSPTHKSIITLIFSPILLLDADKASLQKTPNIHSVPARGILYPIASGILA</sequence>
<accession>A0A9P6DP29</accession>
<reference evidence="1" key="1">
    <citation type="journal article" date="2020" name="Nat. Commun.">
        <title>Large-scale genome sequencing of mycorrhizal fungi provides insights into the early evolution of symbiotic traits.</title>
        <authorList>
            <person name="Miyauchi S."/>
            <person name="Kiss E."/>
            <person name="Kuo A."/>
            <person name="Drula E."/>
            <person name="Kohler A."/>
            <person name="Sanchez-Garcia M."/>
            <person name="Morin E."/>
            <person name="Andreopoulos B."/>
            <person name="Barry K.W."/>
            <person name="Bonito G."/>
            <person name="Buee M."/>
            <person name="Carver A."/>
            <person name="Chen C."/>
            <person name="Cichocki N."/>
            <person name="Clum A."/>
            <person name="Culley D."/>
            <person name="Crous P.W."/>
            <person name="Fauchery L."/>
            <person name="Girlanda M."/>
            <person name="Hayes R.D."/>
            <person name="Keri Z."/>
            <person name="LaButti K."/>
            <person name="Lipzen A."/>
            <person name="Lombard V."/>
            <person name="Magnuson J."/>
            <person name="Maillard F."/>
            <person name="Murat C."/>
            <person name="Nolan M."/>
            <person name="Ohm R.A."/>
            <person name="Pangilinan J."/>
            <person name="Pereira M.F."/>
            <person name="Perotto S."/>
            <person name="Peter M."/>
            <person name="Pfister S."/>
            <person name="Riley R."/>
            <person name="Sitrit Y."/>
            <person name="Stielow J.B."/>
            <person name="Szollosi G."/>
            <person name="Zifcakova L."/>
            <person name="Stursova M."/>
            <person name="Spatafora J.W."/>
            <person name="Tedersoo L."/>
            <person name="Vaario L.M."/>
            <person name="Yamada A."/>
            <person name="Yan M."/>
            <person name="Wang P."/>
            <person name="Xu J."/>
            <person name="Bruns T."/>
            <person name="Baldrian P."/>
            <person name="Vilgalys R."/>
            <person name="Dunand C."/>
            <person name="Henrissat B."/>
            <person name="Grigoriev I.V."/>
            <person name="Hibbett D."/>
            <person name="Nagy L.G."/>
            <person name="Martin F.M."/>
        </authorList>
    </citation>
    <scope>NUCLEOTIDE SEQUENCE</scope>
    <source>
        <strain evidence="1">UP504</strain>
    </source>
</reference>
<gene>
    <name evidence="1" type="ORF">BS47DRAFT_1400017</name>
</gene>
<proteinExistence type="predicted"/>
<comment type="caution">
    <text evidence="1">The sequence shown here is derived from an EMBL/GenBank/DDBJ whole genome shotgun (WGS) entry which is preliminary data.</text>
</comment>
<evidence type="ECO:0000313" key="2">
    <source>
        <dbReference type="Proteomes" id="UP000886523"/>
    </source>
</evidence>
<dbReference type="EMBL" id="MU129134">
    <property type="protein sequence ID" value="KAF9505853.1"/>
    <property type="molecule type" value="Genomic_DNA"/>
</dbReference>
<name>A0A9P6DP29_9AGAM</name>
<protein>
    <submittedName>
        <fullName evidence="1">Uncharacterized protein</fullName>
    </submittedName>
</protein>
<keyword evidence="2" id="KW-1185">Reference proteome</keyword>
<dbReference type="Proteomes" id="UP000886523">
    <property type="component" value="Unassembled WGS sequence"/>
</dbReference>
<organism evidence="1 2">
    <name type="scientific">Hydnum rufescens UP504</name>
    <dbReference type="NCBI Taxonomy" id="1448309"/>
    <lineage>
        <taxon>Eukaryota</taxon>
        <taxon>Fungi</taxon>
        <taxon>Dikarya</taxon>
        <taxon>Basidiomycota</taxon>
        <taxon>Agaricomycotina</taxon>
        <taxon>Agaricomycetes</taxon>
        <taxon>Cantharellales</taxon>
        <taxon>Hydnaceae</taxon>
        <taxon>Hydnum</taxon>
    </lineage>
</organism>
<evidence type="ECO:0000313" key="1">
    <source>
        <dbReference type="EMBL" id="KAF9505853.1"/>
    </source>
</evidence>